<feature type="compositionally biased region" description="Polar residues" evidence="1">
    <location>
        <begin position="138"/>
        <end position="149"/>
    </location>
</feature>
<reference evidence="2 3" key="1">
    <citation type="journal article" date="2018" name="ISME J.">
        <title>Involvement of Burkholderiaceae and sulfurous volatiles in disease-suppressive soils.</title>
        <authorList>
            <person name="Carrion V.J."/>
            <person name="Cordovez V."/>
            <person name="Tyc O."/>
            <person name="Etalo D.W."/>
            <person name="de Bruijn I."/>
            <person name="de Jager V.C."/>
            <person name="Medema M.H."/>
            <person name="Eberl L."/>
            <person name="Raaijmakers J.M."/>
        </authorList>
    </citation>
    <scope>NUCLEOTIDE SEQUENCE [LARGE SCALE GENOMIC DNA]</scope>
    <source>
        <strain evidence="3">mHSR5</strain>
    </source>
</reference>
<organism evidence="2 3">
    <name type="scientific">Burkholderia pyrrocinia</name>
    <name type="common">Pseudomonas pyrrocinia</name>
    <dbReference type="NCBI Taxonomy" id="60550"/>
    <lineage>
        <taxon>Bacteria</taxon>
        <taxon>Pseudomonadati</taxon>
        <taxon>Pseudomonadota</taxon>
        <taxon>Betaproteobacteria</taxon>
        <taxon>Burkholderiales</taxon>
        <taxon>Burkholderiaceae</taxon>
        <taxon>Burkholderia</taxon>
        <taxon>Burkholderia cepacia complex</taxon>
    </lineage>
</organism>
<dbReference type="AlphaFoldDB" id="A0A2Z5MST3"/>
<evidence type="ECO:0000313" key="2">
    <source>
        <dbReference type="EMBL" id="AXF19726.1"/>
    </source>
</evidence>
<dbReference type="EMBL" id="CP024902">
    <property type="protein sequence ID" value="AXF19726.1"/>
    <property type="molecule type" value="Genomic_DNA"/>
</dbReference>
<evidence type="ECO:0000313" key="3">
    <source>
        <dbReference type="Proteomes" id="UP000253104"/>
    </source>
</evidence>
<feature type="region of interest" description="Disordered" evidence="1">
    <location>
        <begin position="129"/>
        <end position="149"/>
    </location>
</feature>
<accession>A0A2Z5MST3</accession>
<gene>
    <name evidence="2" type="ORF">CUJ89_03810</name>
</gene>
<sequence length="149" mass="16740">MRGHSTMMTVSLARHQGSSLKDKVLALFLYIFGDIHHMISVQTTSIDALRIEHGAFDIWSRIIEGAEGDALSGGMEMLGRCPPRAIVAGLFGDLRHVLRHRLSGTPQYGYRVFLRKHDHEPEFAEVDVEPGEMHRHTSPTFGFSRETVT</sequence>
<proteinExistence type="predicted"/>
<evidence type="ECO:0000256" key="1">
    <source>
        <dbReference type="SAM" id="MobiDB-lite"/>
    </source>
</evidence>
<dbReference type="Proteomes" id="UP000253104">
    <property type="component" value="Chromosome mHSR5_A"/>
</dbReference>
<name>A0A2Z5MST3_BURPY</name>
<protein>
    <submittedName>
        <fullName evidence="2">Uncharacterized protein</fullName>
    </submittedName>
</protein>